<protein>
    <submittedName>
        <fullName evidence="4">Cation transporter</fullName>
    </submittedName>
</protein>
<dbReference type="InterPro" id="IPR017969">
    <property type="entry name" value="Heavy-metal-associated_CS"/>
</dbReference>
<feature type="domain" description="HMA" evidence="3">
    <location>
        <begin position="23"/>
        <end position="91"/>
    </location>
</feature>
<accession>A0A9E8MPZ7</accession>
<organism evidence="4 5">
    <name type="scientific">Microcella daejeonensis</name>
    <dbReference type="NCBI Taxonomy" id="2994971"/>
    <lineage>
        <taxon>Bacteria</taxon>
        <taxon>Bacillati</taxon>
        <taxon>Actinomycetota</taxon>
        <taxon>Actinomycetes</taxon>
        <taxon>Micrococcales</taxon>
        <taxon>Microbacteriaceae</taxon>
        <taxon>Microcella</taxon>
    </lineage>
</organism>
<feature type="region of interest" description="Disordered" evidence="2">
    <location>
        <begin position="1"/>
        <end position="21"/>
    </location>
</feature>
<dbReference type="GO" id="GO:0046872">
    <property type="term" value="F:metal ion binding"/>
    <property type="evidence" value="ECO:0007669"/>
    <property type="project" value="UniProtKB-KW"/>
</dbReference>
<evidence type="ECO:0000259" key="3">
    <source>
        <dbReference type="PROSITE" id="PS50846"/>
    </source>
</evidence>
<proteinExistence type="predicted"/>
<keyword evidence="1" id="KW-0479">Metal-binding</keyword>
<dbReference type="AlphaFoldDB" id="A0A9E8MPZ7"/>
<dbReference type="SUPFAM" id="SSF55008">
    <property type="entry name" value="HMA, heavy metal-associated domain"/>
    <property type="match status" value="1"/>
</dbReference>
<dbReference type="EMBL" id="CP113089">
    <property type="protein sequence ID" value="WAB82711.1"/>
    <property type="molecule type" value="Genomic_DNA"/>
</dbReference>
<keyword evidence="5" id="KW-1185">Reference proteome</keyword>
<gene>
    <name evidence="4" type="ORF">OVN18_04925</name>
</gene>
<dbReference type="InterPro" id="IPR036163">
    <property type="entry name" value="HMA_dom_sf"/>
</dbReference>
<dbReference type="Gene3D" id="3.30.70.100">
    <property type="match status" value="1"/>
</dbReference>
<dbReference type="PROSITE" id="PS01047">
    <property type="entry name" value="HMA_1"/>
    <property type="match status" value="1"/>
</dbReference>
<dbReference type="InterPro" id="IPR006121">
    <property type="entry name" value="HMA_dom"/>
</dbReference>
<reference evidence="4" key="1">
    <citation type="submission" date="2022-11" db="EMBL/GenBank/DDBJ databases">
        <title>Description of Microcella daejonensis nov. sp, isolated from riverside soil.</title>
        <authorList>
            <person name="Molina K.M."/>
            <person name="Kim S.B."/>
        </authorList>
    </citation>
    <scope>NUCLEOTIDE SEQUENCE</scope>
    <source>
        <strain evidence="4">MMS21-STM12</strain>
    </source>
</reference>
<dbReference type="PROSITE" id="PS50846">
    <property type="entry name" value="HMA_2"/>
    <property type="match status" value="1"/>
</dbReference>
<evidence type="ECO:0000313" key="5">
    <source>
        <dbReference type="Proteomes" id="UP001164706"/>
    </source>
</evidence>
<dbReference type="KEGG" id="mdb:OVN18_04925"/>
<evidence type="ECO:0000256" key="2">
    <source>
        <dbReference type="SAM" id="MobiDB-lite"/>
    </source>
</evidence>
<dbReference type="Pfam" id="PF00403">
    <property type="entry name" value="HMA"/>
    <property type="match status" value="1"/>
</dbReference>
<evidence type="ECO:0000256" key="1">
    <source>
        <dbReference type="ARBA" id="ARBA00022723"/>
    </source>
</evidence>
<evidence type="ECO:0000313" key="4">
    <source>
        <dbReference type="EMBL" id="WAB82711.1"/>
    </source>
</evidence>
<dbReference type="Proteomes" id="UP001164706">
    <property type="component" value="Chromosome"/>
</dbReference>
<sequence>MSNAGSATSRTSGIGNGTAAPTSTQEFLVTGMTCGHCVASVKEEVGALDGIADVEVVLKKGGASRVTVTSAAPVDESAVRAAVEEAGYQLA</sequence>
<dbReference type="CDD" id="cd00371">
    <property type="entry name" value="HMA"/>
    <property type="match status" value="1"/>
</dbReference>
<name>A0A9E8MPZ7_9MICO</name>